<dbReference type="InterPro" id="IPR009057">
    <property type="entry name" value="Homeodomain-like_sf"/>
</dbReference>
<dbReference type="PROSITE" id="PS50977">
    <property type="entry name" value="HTH_TETR_2"/>
    <property type="match status" value="1"/>
</dbReference>
<feature type="domain" description="HTH tetR-type" evidence="5">
    <location>
        <begin position="1"/>
        <end position="55"/>
    </location>
</feature>
<feature type="DNA-binding region" description="H-T-H motif" evidence="4">
    <location>
        <begin position="18"/>
        <end position="37"/>
    </location>
</feature>
<evidence type="ECO:0000256" key="2">
    <source>
        <dbReference type="ARBA" id="ARBA00023125"/>
    </source>
</evidence>
<dbReference type="InterPro" id="IPR001647">
    <property type="entry name" value="HTH_TetR"/>
</dbReference>
<keyword evidence="2 4" id="KW-0238">DNA-binding</keyword>
<dbReference type="Proteomes" id="UP001597086">
    <property type="component" value="Unassembled WGS sequence"/>
</dbReference>
<dbReference type="RefSeq" id="WP_386117106.1">
    <property type="nucleotide sequence ID" value="NZ_JBHTKM010000063.1"/>
</dbReference>
<proteinExistence type="predicted"/>
<comment type="caution">
    <text evidence="6">The sequence shown here is derived from an EMBL/GenBank/DDBJ whole genome shotgun (WGS) entry which is preliminary data.</text>
</comment>
<dbReference type="InterPro" id="IPR036271">
    <property type="entry name" value="Tet_transcr_reg_TetR-rel_C_sf"/>
</dbReference>
<dbReference type="EMBL" id="JBHTKM010000063">
    <property type="protein sequence ID" value="MFD1016371.1"/>
    <property type="molecule type" value="Genomic_DNA"/>
</dbReference>
<organism evidence="6 7">
    <name type="scientific">Winogradskyella rapida</name>
    <dbReference type="NCBI Taxonomy" id="549701"/>
    <lineage>
        <taxon>Bacteria</taxon>
        <taxon>Pseudomonadati</taxon>
        <taxon>Bacteroidota</taxon>
        <taxon>Flavobacteriia</taxon>
        <taxon>Flavobacteriales</taxon>
        <taxon>Flavobacteriaceae</taxon>
        <taxon>Winogradskyella</taxon>
    </lineage>
</organism>
<evidence type="ECO:0000313" key="6">
    <source>
        <dbReference type="EMBL" id="MFD1016371.1"/>
    </source>
</evidence>
<name>A0ABW3KTJ8_9FLAO</name>
<protein>
    <submittedName>
        <fullName evidence="6">TetR/AcrR family transcriptional regulator</fullName>
    </submittedName>
</protein>
<evidence type="ECO:0000313" key="7">
    <source>
        <dbReference type="Proteomes" id="UP001597086"/>
    </source>
</evidence>
<dbReference type="Gene3D" id="1.10.357.10">
    <property type="entry name" value="Tetracycline Repressor, domain 2"/>
    <property type="match status" value="1"/>
</dbReference>
<dbReference type="PANTHER" id="PTHR47506:SF1">
    <property type="entry name" value="HTH-TYPE TRANSCRIPTIONAL REGULATOR YJDC"/>
    <property type="match status" value="1"/>
</dbReference>
<dbReference type="Pfam" id="PF00440">
    <property type="entry name" value="TetR_N"/>
    <property type="match status" value="1"/>
</dbReference>
<evidence type="ECO:0000256" key="3">
    <source>
        <dbReference type="ARBA" id="ARBA00023163"/>
    </source>
</evidence>
<dbReference type="SUPFAM" id="SSF48498">
    <property type="entry name" value="Tetracyclin repressor-like, C-terminal domain"/>
    <property type="match status" value="1"/>
</dbReference>
<accession>A0ABW3KTJ8</accession>
<sequence>MLNSIIPIFKNYGVRSTTMADISNHLGISKKTLYVHYKSKEDLVEKSVDFIFEGHHAVFNKILNRDISPLKKVILMYRYGIRQLSTNSTTFYIELKKYYPKAFKRYQHERDYVTFTIVLNLLKEAQKSGDIVASVDLRLFCLLNIYKIDILLLNRELTQEYTLAQIVDHLVVFNLKGILEAKRKL</sequence>
<reference evidence="7" key="1">
    <citation type="journal article" date="2019" name="Int. J. Syst. Evol. Microbiol.">
        <title>The Global Catalogue of Microorganisms (GCM) 10K type strain sequencing project: providing services to taxonomists for standard genome sequencing and annotation.</title>
        <authorList>
            <consortium name="The Broad Institute Genomics Platform"/>
            <consortium name="The Broad Institute Genome Sequencing Center for Infectious Disease"/>
            <person name="Wu L."/>
            <person name="Ma J."/>
        </authorList>
    </citation>
    <scope>NUCLEOTIDE SEQUENCE [LARGE SCALE GENOMIC DNA]</scope>
    <source>
        <strain evidence="7">CCUG 56098</strain>
    </source>
</reference>
<keyword evidence="3" id="KW-0804">Transcription</keyword>
<dbReference type="PANTHER" id="PTHR47506">
    <property type="entry name" value="TRANSCRIPTIONAL REGULATORY PROTEIN"/>
    <property type="match status" value="1"/>
</dbReference>
<dbReference type="SUPFAM" id="SSF46689">
    <property type="entry name" value="Homeodomain-like"/>
    <property type="match status" value="1"/>
</dbReference>
<evidence type="ECO:0000256" key="1">
    <source>
        <dbReference type="ARBA" id="ARBA00023015"/>
    </source>
</evidence>
<dbReference type="PRINTS" id="PR00455">
    <property type="entry name" value="HTHTETR"/>
</dbReference>
<keyword evidence="7" id="KW-1185">Reference proteome</keyword>
<gene>
    <name evidence="6" type="ORF">ACFQ13_10600</name>
</gene>
<dbReference type="Gene3D" id="1.10.10.60">
    <property type="entry name" value="Homeodomain-like"/>
    <property type="match status" value="1"/>
</dbReference>
<evidence type="ECO:0000259" key="5">
    <source>
        <dbReference type="PROSITE" id="PS50977"/>
    </source>
</evidence>
<keyword evidence="1" id="KW-0805">Transcription regulation</keyword>
<evidence type="ECO:0000256" key="4">
    <source>
        <dbReference type="PROSITE-ProRule" id="PRU00335"/>
    </source>
</evidence>